<dbReference type="AlphaFoldDB" id="A0A9P6AW57"/>
<feature type="compositionally biased region" description="Basic and acidic residues" evidence="1">
    <location>
        <begin position="160"/>
        <end position="170"/>
    </location>
</feature>
<comment type="caution">
    <text evidence="2">The sequence shown here is derived from an EMBL/GenBank/DDBJ whole genome shotgun (WGS) entry which is preliminary data.</text>
</comment>
<feature type="region of interest" description="Disordered" evidence="1">
    <location>
        <begin position="152"/>
        <end position="182"/>
    </location>
</feature>
<reference evidence="2" key="1">
    <citation type="journal article" date="2020" name="Nat. Commun.">
        <title>Large-scale genome sequencing of mycorrhizal fungi provides insights into the early evolution of symbiotic traits.</title>
        <authorList>
            <person name="Miyauchi S."/>
            <person name="Kiss E."/>
            <person name="Kuo A."/>
            <person name="Drula E."/>
            <person name="Kohler A."/>
            <person name="Sanchez-Garcia M."/>
            <person name="Morin E."/>
            <person name="Andreopoulos B."/>
            <person name="Barry K.W."/>
            <person name="Bonito G."/>
            <person name="Buee M."/>
            <person name="Carver A."/>
            <person name="Chen C."/>
            <person name="Cichocki N."/>
            <person name="Clum A."/>
            <person name="Culley D."/>
            <person name="Crous P.W."/>
            <person name="Fauchery L."/>
            <person name="Girlanda M."/>
            <person name="Hayes R.D."/>
            <person name="Keri Z."/>
            <person name="LaButti K."/>
            <person name="Lipzen A."/>
            <person name="Lombard V."/>
            <person name="Magnuson J."/>
            <person name="Maillard F."/>
            <person name="Murat C."/>
            <person name="Nolan M."/>
            <person name="Ohm R.A."/>
            <person name="Pangilinan J."/>
            <person name="Pereira M.F."/>
            <person name="Perotto S."/>
            <person name="Peter M."/>
            <person name="Pfister S."/>
            <person name="Riley R."/>
            <person name="Sitrit Y."/>
            <person name="Stielow J.B."/>
            <person name="Szollosi G."/>
            <person name="Zifcakova L."/>
            <person name="Stursova M."/>
            <person name="Spatafora J.W."/>
            <person name="Tedersoo L."/>
            <person name="Vaario L.M."/>
            <person name="Yamada A."/>
            <person name="Yan M."/>
            <person name="Wang P."/>
            <person name="Xu J."/>
            <person name="Bruns T."/>
            <person name="Baldrian P."/>
            <person name="Vilgalys R."/>
            <person name="Dunand C."/>
            <person name="Henrissat B."/>
            <person name="Grigoriev I.V."/>
            <person name="Hibbett D."/>
            <person name="Nagy L.G."/>
            <person name="Martin F.M."/>
        </authorList>
    </citation>
    <scope>NUCLEOTIDE SEQUENCE</scope>
    <source>
        <strain evidence="2">UP504</strain>
    </source>
</reference>
<protein>
    <submittedName>
        <fullName evidence="2">Uncharacterized protein</fullName>
    </submittedName>
</protein>
<evidence type="ECO:0000313" key="2">
    <source>
        <dbReference type="EMBL" id="KAF9512924.1"/>
    </source>
</evidence>
<dbReference type="EMBL" id="MU128980">
    <property type="protein sequence ID" value="KAF9512924.1"/>
    <property type="molecule type" value="Genomic_DNA"/>
</dbReference>
<accession>A0A9P6AW57</accession>
<keyword evidence="3" id="KW-1185">Reference proteome</keyword>
<dbReference type="Proteomes" id="UP000886523">
    <property type="component" value="Unassembled WGS sequence"/>
</dbReference>
<organism evidence="2 3">
    <name type="scientific">Hydnum rufescens UP504</name>
    <dbReference type="NCBI Taxonomy" id="1448309"/>
    <lineage>
        <taxon>Eukaryota</taxon>
        <taxon>Fungi</taxon>
        <taxon>Dikarya</taxon>
        <taxon>Basidiomycota</taxon>
        <taxon>Agaricomycotina</taxon>
        <taxon>Agaricomycetes</taxon>
        <taxon>Cantharellales</taxon>
        <taxon>Hydnaceae</taxon>
        <taxon>Hydnum</taxon>
    </lineage>
</organism>
<gene>
    <name evidence="2" type="ORF">BS47DRAFT_1344865</name>
</gene>
<name>A0A9P6AW57_9AGAM</name>
<sequence>MVDLRHADHEGFAMSCNLTIMDLEHMSVYSSFWLGPASPCRHYGPLVDSAVYMPYCFHSLTQPASQCDAPIYPPPVMQNLLFANVPSSSASSSLGDLPGLVTLSSMGVLTCDLQKLLDTLEECTACGLMFIAGALCAHIPLCVGAQLEEVKSEGEDEGVDMEKDQGTDKKGKGKAPGQGDGF</sequence>
<proteinExistence type="predicted"/>
<evidence type="ECO:0000313" key="3">
    <source>
        <dbReference type="Proteomes" id="UP000886523"/>
    </source>
</evidence>
<evidence type="ECO:0000256" key="1">
    <source>
        <dbReference type="SAM" id="MobiDB-lite"/>
    </source>
</evidence>